<feature type="signal peptide" evidence="1">
    <location>
        <begin position="1"/>
        <end position="31"/>
    </location>
</feature>
<reference evidence="2" key="1">
    <citation type="journal article" date="2014" name="Int. J. Syst. Evol. Microbiol.">
        <title>Complete genome sequence of Corynebacterium casei LMG S-19264T (=DSM 44701T), isolated from a smear-ripened cheese.</title>
        <authorList>
            <consortium name="US DOE Joint Genome Institute (JGI-PGF)"/>
            <person name="Walter F."/>
            <person name="Albersmeier A."/>
            <person name="Kalinowski J."/>
            <person name="Ruckert C."/>
        </authorList>
    </citation>
    <scope>NUCLEOTIDE SEQUENCE</scope>
    <source>
        <strain evidence="2">JCM 14371</strain>
    </source>
</reference>
<keyword evidence="3" id="KW-1185">Reference proteome</keyword>
<protein>
    <submittedName>
        <fullName evidence="2">Uncharacterized protein</fullName>
    </submittedName>
</protein>
<evidence type="ECO:0000256" key="1">
    <source>
        <dbReference type="SAM" id="SignalP"/>
    </source>
</evidence>
<proteinExistence type="predicted"/>
<organism evidence="2 3">
    <name type="scientific">Deinococcus aquiradiocola</name>
    <dbReference type="NCBI Taxonomy" id="393059"/>
    <lineage>
        <taxon>Bacteria</taxon>
        <taxon>Thermotogati</taxon>
        <taxon>Deinococcota</taxon>
        <taxon>Deinococci</taxon>
        <taxon>Deinococcales</taxon>
        <taxon>Deinococcaceae</taxon>
        <taxon>Deinococcus</taxon>
    </lineage>
</organism>
<comment type="caution">
    <text evidence="2">The sequence shown here is derived from an EMBL/GenBank/DDBJ whole genome shotgun (WGS) entry which is preliminary data.</text>
</comment>
<dbReference type="EMBL" id="BMOE01000001">
    <property type="protein sequence ID" value="GGJ61913.1"/>
    <property type="molecule type" value="Genomic_DNA"/>
</dbReference>
<evidence type="ECO:0000313" key="2">
    <source>
        <dbReference type="EMBL" id="GGJ61913.1"/>
    </source>
</evidence>
<gene>
    <name evidence="2" type="ORF">GCM10008939_02110</name>
</gene>
<dbReference type="Proteomes" id="UP000635726">
    <property type="component" value="Unassembled WGS sequence"/>
</dbReference>
<dbReference type="RefSeq" id="WP_229670662.1">
    <property type="nucleotide sequence ID" value="NZ_BMOE01000001.1"/>
</dbReference>
<feature type="chain" id="PRO_5037413157" evidence="1">
    <location>
        <begin position="32"/>
        <end position="681"/>
    </location>
</feature>
<keyword evidence="1" id="KW-0732">Signal</keyword>
<reference evidence="2" key="2">
    <citation type="submission" date="2020-09" db="EMBL/GenBank/DDBJ databases">
        <authorList>
            <person name="Sun Q."/>
            <person name="Ohkuma M."/>
        </authorList>
    </citation>
    <scope>NUCLEOTIDE SEQUENCE</scope>
    <source>
        <strain evidence="2">JCM 14371</strain>
    </source>
</reference>
<evidence type="ECO:0000313" key="3">
    <source>
        <dbReference type="Proteomes" id="UP000635726"/>
    </source>
</evidence>
<name>A0A917P509_9DEIO</name>
<dbReference type="AlphaFoldDB" id="A0A917P509"/>
<sequence length="681" mass="71785">MPDQTPARPRSHAVRRAAFLTLTLTLAAARAQTGAPVVPTSAPVTAPGSAQSTGGILPLVSVGQRWTSNTETYQIRVDGQNAGRPIGLEVYSPALNLMDYADGRRGAGYFGDELYKKNEPFETVFTLTGPSGTVIERHYLASREHAWESLLSGGLPAGTYTLTVRSSGDGKNSFALRVASPFALETSDFSVNARDSTQQDLLAARLRVPAAWVGKTLAVSNYDVDGPQEALTWVVQPDGTRVNLTTSNDGQKATNTFVVTQAMVGEWPVYIRVLPTTRQYSNAVQFSFRLDNQPVTALVGGFADPGGQKVANQLIVDVVDPQGQPIPGATYSVGSDNVVRPRLPQGWVPVSANVLEGQGTVTSPTELRVAPGNARLRFVARPPQGALTVDAVAVYGDTRIPLTNVPFDLGGRTYAAPVTVPLAPGSYPVAPGSIPGATVTPAQSGIVTDGATGHVTLEYNVRTEVTLTTSPDVLDACDASQLTAQAKTDFPYRLPSTLNLNLPVGWSSDYPLQLRGDLSSSTPLRLKVPVRICRSDSAEAVLAPVGVRATGDASVRNPSGVNVTRSVQNGQRVHVAKTAESVSSLGGNGPSQPGYTVTLQIVSDGNVDNLRILDPLPTGASAPVLRGPLSVSGPSLASLTPTLDGDTIVLPRILPGTYTVRYTLFTDLPADRVVTTPELSW</sequence>
<accession>A0A917P509</accession>